<evidence type="ECO:0000256" key="1">
    <source>
        <dbReference type="RuleBase" id="RU004915"/>
    </source>
</evidence>
<dbReference type="PRINTS" id="PR00396">
    <property type="entry name" value="SHIGARICIN"/>
</dbReference>
<dbReference type="Gene3D" id="3.40.420.10">
    <property type="entry name" value="Ricin (A subunit), domain 1"/>
    <property type="match status" value="1"/>
</dbReference>
<evidence type="ECO:0000313" key="2">
    <source>
        <dbReference type="EMBL" id="RLM99606.1"/>
    </source>
</evidence>
<protein>
    <recommendedName>
        <fullName evidence="1">rRNA N-glycosylase</fullName>
        <ecNumber evidence="1">3.2.2.22</ecNumber>
    </recommendedName>
</protein>
<keyword evidence="1" id="KW-0800">Toxin</keyword>
<name>A0A3L6R9S0_PANMI</name>
<dbReference type="GO" id="GO:0030598">
    <property type="term" value="F:rRNA N-glycosylase activity"/>
    <property type="evidence" value="ECO:0007669"/>
    <property type="project" value="UniProtKB-EC"/>
</dbReference>
<dbReference type="GO" id="GO:0006952">
    <property type="term" value="P:defense response"/>
    <property type="evidence" value="ECO:0007669"/>
    <property type="project" value="UniProtKB-KW"/>
</dbReference>
<dbReference type="EMBL" id="PQIB02000009">
    <property type="protein sequence ID" value="RLM99606.1"/>
    <property type="molecule type" value="Genomic_DNA"/>
</dbReference>
<reference evidence="3" key="1">
    <citation type="journal article" date="2019" name="Nat. Commun.">
        <title>The genome of broomcorn millet.</title>
        <authorList>
            <person name="Zou C."/>
            <person name="Miki D."/>
            <person name="Li D."/>
            <person name="Tang Q."/>
            <person name="Xiao L."/>
            <person name="Rajput S."/>
            <person name="Deng P."/>
            <person name="Jia W."/>
            <person name="Huang R."/>
            <person name="Zhang M."/>
            <person name="Sun Y."/>
            <person name="Hu J."/>
            <person name="Fu X."/>
            <person name="Schnable P.S."/>
            <person name="Li F."/>
            <person name="Zhang H."/>
            <person name="Feng B."/>
            <person name="Zhu X."/>
            <person name="Liu R."/>
            <person name="Schnable J.C."/>
            <person name="Zhu J.-K."/>
            <person name="Zhang H."/>
        </authorList>
    </citation>
    <scope>NUCLEOTIDE SEQUENCE [LARGE SCALE GENOMIC DNA]</scope>
</reference>
<comment type="catalytic activity">
    <reaction evidence="1">
        <text>Endohydrolysis of the N-glycosidic bond at one specific adenosine on the 28S rRNA.</text>
        <dbReference type="EC" id="3.2.2.22"/>
    </reaction>
</comment>
<comment type="similarity">
    <text evidence="1">Belongs to the ribosome-inactivating protein family.</text>
</comment>
<dbReference type="InterPro" id="IPR017989">
    <property type="entry name" value="Ribosome_inactivat_1/2"/>
</dbReference>
<dbReference type="SUPFAM" id="SSF56371">
    <property type="entry name" value="Ribosome inactivating proteins (RIP)"/>
    <property type="match status" value="1"/>
</dbReference>
<dbReference type="InterPro" id="IPR036041">
    <property type="entry name" value="Ribosome-inact_prot_sf"/>
</dbReference>
<dbReference type="Proteomes" id="UP000275267">
    <property type="component" value="Unassembled WGS sequence"/>
</dbReference>
<dbReference type="GO" id="GO:0017148">
    <property type="term" value="P:negative regulation of translation"/>
    <property type="evidence" value="ECO:0007669"/>
    <property type="project" value="UniProtKB-KW"/>
</dbReference>
<dbReference type="STRING" id="4540.A0A3L6R9S0"/>
<dbReference type="PANTHER" id="PTHR33453:SF13">
    <property type="entry name" value="RRNA N-GLYCOSYLASE"/>
    <property type="match status" value="1"/>
</dbReference>
<dbReference type="PANTHER" id="PTHR33453">
    <property type="match status" value="1"/>
</dbReference>
<dbReference type="AlphaFoldDB" id="A0A3L6R9S0"/>
<evidence type="ECO:0000313" key="3">
    <source>
        <dbReference type="Proteomes" id="UP000275267"/>
    </source>
</evidence>
<organism evidence="2 3">
    <name type="scientific">Panicum miliaceum</name>
    <name type="common">Proso millet</name>
    <name type="synonym">Broomcorn millet</name>
    <dbReference type="NCBI Taxonomy" id="4540"/>
    <lineage>
        <taxon>Eukaryota</taxon>
        <taxon>Viridiplantae</taxon>
        <taxon>Streptophyta</taxon>
        <taxon>Embryophyta</taxon>
        <taxon>Tracheophyta</taxon>
        <taxon>Spermatophyta</taxon>
        <taxon>Magnoliopsida</taxon>
        <taxon>Liliopsida</taxon>
        <taxon>Poales</taxon>
        <taxon>Poaceae</taxon>
        <taxon>PACMAD clade</taxon>
        <taxon>Panicoideae</taxon>
        <taxon>Panicodae</taxon>
        <taxon>Paniceae</taxon>
        <taxon>Panicinae</taxon>
        <taxon>Panicum</taxon>
        <taxon>Panicum sect. Panicum</taxon>
    </lineage>
</organism>
<gene>
    <name evidence="2" type="ORF">C2845_PM06G23610</name>
</gene>
<dbReference type="InterPro" id="IPR001574">
    <property type="entry name" value="Ribosome_inactivat_prot"/>
</dbReference>
<comment type="caution">
    <text evidence="2">The sequence shown here is derived from an EMBL/GenBank/DDBJ whole genome shotgun (WGS) entry which is preliminary data.</text>
</comment>
<dbReference type="Pfam" id="PF00161">
    <property type="entry name" value="RIP"/>
    <property type="match status" value="1"/>
</dbReference>
<dbReference type="GO" id="GO:0090729">
    <property type="term" value="F:toxin activity"/>
    <property type="evidence" value="ECO:0007669"/>
    <property type="project" value="UniProtKB-KW"/>
</dbReference>
<keyword evidence="1" id="KW-0611">Plant defense</keyword>
<dbReference type="InterPro" id="IPR016138">
    <property type="entry name" value="Ribosome_inactivat_prot_sub1"/>
</dbReference>
<sequence length="292" mass="32263">MENPVFTAELDVSEGSSYGGFISGVRNQLVLHAGATRHLELVLLRRQEEDPRNAPWFGVRLRCGSGNSALLRVRADNLYISGYQSPEGRWWEFRGGSVIYTATQLAFTDNYESMGKTAKLPLEKVTLSKTELEAAVRQLAAVGANAAGSQKDTAKSVMVIAVMVCEAIRFRSIGGALAHIMCNAERRLGQLPAHMVEQVKNWGSLSEYWLGAVLSGQTFLPLVGADGSQLQCEHVPQHLLAPAKIDCQDHAMMALGVVLNRMRPLQDKHKQELDKHWCAVRAQARKLDRERS</sequence>
<accession>A0A3L6R9S0</accession>
<dbReference type="OrthoDB" id="590695at2759"/>
<dbReference type="EC" id="3.2.2.22" evidence="1"/>
<proteinExistence type="inferred from homology"/>
<keyword evidence="1" id="KW-0378">Hydrolase</keyword>
<keyword evidence="3" id="KW-1185">Reference proteome</keyword>
<keyword evidence="1" id="KW-0652">Protein synthesis inhibitor</keyword>